<comment type="caution">
    <text evidence="1">The sequence shown here is derived from an EMBL/GenBank/DDBJ whole genome shotgun (WGS) entry which is preliminary data.</text>
</comment>
<gene>
    <name evidence="1" type="ORF">LOY88_002653</name>
</gene>
<evidence type="ECO:0000313" key="1">
    <source>
        <dbReference type="EMBL" id="KAI2388253.1"/>
    </source>
</evidence>
<dbReference type="EMBL" id="JALBCA010000032">
    <property type="protein sequence ID" value="KAI2388253.1"/>
    <property type="molecule type" value="Genomic_DNA"/>
</dbReference>
<proteinExistence type="predicted"/>
<sequence length="297" mass="34337">MPTLPLPLPAKTANQTHSTTVPTTYNRRVGNGSCADIYRISEDRVLKTPKIYPESYHPDLEYSNFMHREEIQNEKLVFERLGNHEGVIRCLNQHSDSIVLVFANQGDMENYIEHNPCPKQELRVQWVKSLIDAFCYIHSRRVVHQDIALRNILLHNDSPKICDFGQSAMLPLDTDMEQFCVYETTPQVELLALGSLLYSIIVWKCFEYDYFENNRLPEPQELPTTNGIPFGSIIRKCWSGQYASMEALMKDFRAVSDRQNSERQPLTWRGALLVSFVASFPYVIHWLGVARLPQLKE</sequence>
<name>A0ACB8UYD2_9EURO</name>
<accession>A0ACB8UYD2</accession>
<protein>
    <submittedName>
        <fullName evidence="1">Uncharacterized protein</fullName>
    </submittedName>
</protein>
<reference evidence="1" key="1">
    <citation type="journal article" date="2022" name="bioRxiv">
        <title>Population genetic analysis of Ophidiomyces ophidiicola, the causative agent of snake fungal disease, indicates recent introductions to the USA.</title>
        <authorList>
            <person name="Ladner J.T."/>
            <person name="Palmer J.M."/>
            <person name="Ettinger C.L."/>
            <person name="Stajich J.E."/>
            <person name="Farrell T.M."/>
            <person name="Glorioso B.M."/>
            <person name="Lawson B."/>
            <person name="Price S.J."/>
            <person name="Stengle A.G."/>
            <person name="Grear D.A."/>
            <person name="Lorch J.M."/>
        </authorList>
    </citation>
    <scope>NUCLEOTIDE SEQUENCE</scope>
    <source>
        <strain evidence="1">NWHC 24266-5</strain>
    </source>
</reference>
<organism evidence="1">
    <name type="scientific">Ophidiomyces ophidiicola</name>
    <dbReference type="NCBI Taxonomy" id="1387563"/>
    <lineage>
        <taxon>Eukaryota</taxon>
        <taxon>Fungi</taxon>
        <taxon>Dikarya</taxon>
        <taxon>Ascomycota</taxon>
        <taxon>Pezizomycotina</taxon>
        <taxon>Eurotiomycetes</taxon>
        <taxon>Eurotiomycetidae</taxon>
        <taxon>Onygenales</taxon>
        <taxon>Onygenaceae</taxon>
        <taxon>Ophidiomyces</taxon>
    </lineage>
</organism>